<dbReference type="Proteomes" id="UP000683000">
    <property type="component" value="Unassembled WGS sequence"/>
</dbReference>
<evidence type="ECO:0000313" key="3">
    <source>
        <dbReference type="EMBL" id="KAG6371564.1"/>
    </source>
</evidence>
<keyword evidence="2" id="KW-0812">Transmembrane</keyword>
<gene>
    <name evidence="3" type="ORF">JVT61DRAFT_9271</name>
</gene>
<name>A0A8I2YGJ1_9AGAM</name>
<feature type="transmembrane region" description="Helical" evidence="2">
    <location>
        <begin position="41"/>
        <end position="61"/>
    </location>
</feature>
<dbReference type="AlphaFoldDB" id="A0A8I2YGJ1"/>
<proteinExistence type="predicted"/>
<accession>A0A8I2YGJ1</accession>
<evidence type="ECO:0000313" key="4">
    <source>
        <dbReference type="Proteomes" id="UP000683000"/>
    </source>
</evidence>
<evidence type="ECO:0000256" key="2">
    <source>
        <dbReference type="SAM" id="Phobius"/>
    </source>
</evidence>
<organism evidence="3 4">
    <name type="scientific">Boletus reticuloceps</name>
    <dbReference type="NCBI Taxonomy" id="495285"/>
    <lineage>
        <taxon>Eukaryota</taxon>
        <taxon>Fungi</taxon>
        <taxon>Dikarya</taxon>
        <taxon>Basidiomycota</taxon>
        <taxon>Agaricomycotina</taxon>
        <taxon>Agaricomycetes</taxon>
        <taxon>Agaricomycetidae</taxon>
        <taxon>Boletales</taxon>
        <taxon>Boletineae</taxon>
        <taxon>Boletaceae</taxon>
        <taxon>Boletoideae</taxon>
        <taxon>Boletus</taxon>
    </lineage>
</organism>
<comment type="caution">
    <text evidence="3">The sequence shown here is derived from an EMBL/GenBank/DDBJ whole genome shotgun (WGS) entry which is preliminary data.</text>
</comment>
<sequence length="68" mass="7423">MSSSSPPFILLTASPRPRRVSPSSPPGRIVSSVHFRTAQNWLQGLFIALYSVYLFSLPVPLPGIPLCN</sequence>
<protein>
    <submittedName>
        <fullName evidence="3">Uncharacterized protein</fullName>
    </submittedName>
</protein>
<evidence type="ECO:0000256" key="1">
    <source>
        <dbReference type="SAM" id="MobiDB-lite"/>
    </source>
</evidence>
<dbReference type="EMBL" id="JAGFBS010000033">
    <property type="protein sequence ID" value="KAG6371564.1"/>
    <property type="molecule type" value="Genomic_DNA"/>
</dbReference>
<keyword evidence="2" id="KW-0472">Membrane</keyword>
<reference evidence="3" key="1">
    <citation type="submission" date="2021-03" db="EMBL/GenBank/DDBJ databases">
        <title>Evolutionary innovations through gain and loss of genes in the ectomycorrhizal Boletales.</title>
        <authorList>
            <person name="Wu G."/>
            <person name="Miyauchi S."/>
            <person name="Morin E."/>
            <person name="Yang Z.-L."/>
            <person name="Xu J."/>
            <person name="Martin F.M."/>
        </authorList>
    </citation>
    <scope>NUCLEOTIDE SEQUENCE</scope>
    <source>
        <strain evidence="3">BR01</strain>
    </source>
</reference>
<keyword evidence="4" id="KW-1185">Reference proteome</keyword>
<feature type="region of interest" description="Disordered" evidence="1">
    <location>
        <begin position="1"/>
        <end position="26"/>
    </location>
</feature>
<keyword evidence="2" id="KW-1133">Transmembrane helix</keyword>